<feature type="region of interest" description="Disordered" evidence="1">
    <location>
        <begin position="172"/>
        <end position="195"/>
    </location>
</feature>
<evidence type="ECO:0000313" key="4">
    <source>
        <dbReference type="Proteomes" id="UP000318102"/>
    </source>
</evidence>
<evidence type="ECO:0000256" key="1">
    <source>
        <dbReference type="SAM" id="MobiDB-lite"/>
    </source>
</evidence>
<feature type="transmembrane region" description="Helical" evidence="2">
    <location>
        <begin position="12"/>
        <end position="37"/>
    </location>
</feature>
<dbReference type="EMBL" id="VNJK01000003">
    <property type="protein sequence ID" value="TVX88174.1"/>
    <property type="molecule type" value="Genomic_DNA"/>
</dbReference>
<gene>
    <name evidence="3" type="ORF">FPZ44_19910</name>
</gene>
<proteinExistence type="predicted"/>
<sequence>MNVSYASGKPSISNGIVIFFLIIFFPVGLLLLALRAIKHRNYTYQKASDLNIVAGIFFFIFALLSIVYFSDNSLGSFPDFATYMILVILFFLPGFSFYKASKRTKKELNTRFHLYHVYIHEQGITSIPHLAQNVSMNVPRVTNELERMSYLGMLPDLQIDSLTSQVIALREPEQKQEQKYEHQDSVSEPNGEEELHEQFEEIFEQAFGQGPNSSINISEGNISINVNYGSGQPTSNTKPKSARKSNKPKTIACASCGAPATLKPGESKSCEYCRTPLSYS</sequence>
<keyword evidence="4" id="KW-1185">Reference proteome</keyword>
<feature type="transmembrane region" description="Helical" evidence="2">
    <location>
        <begin position="49"/>
        <end position="68"/>
    </location>
</feature>
<feature type="region of interest" description="Disordered" evidence="1">
    <location>
        <begin position="228"/>
        <end position="249"/>
    </location>
</feature>
<evidence type="ECO:0000256" key="2">
    <source>
        <dbReference type="SAM" id="Phobius"/>
    </source>
</evidence>
<reference evidence="3 4" key="1">
    <citation type="submission" date="2019-07" db="EMBL/GenBank/DDBJ databases">
        <authorList>
            <person name="Kim J."/>
        </authorList>
    </citation>
    <scope>NUCLEOTIDE SEQUENCE [LARGE SCALE GENOMIC DNA]</scope>
    <source>
        <strain evidence="3 4">N4</strain>
    </source>
</reference>
<keyword evidence="2" id="KW-1133">Transmembrane helix</keyword>
<comment type="caution">
    <text evidence="3">The sequence shown here is derived from an EMBL/GenBank/DDBJ whole genome shotgun (WGS) entry which is preliminary data.</text>
</comment>
<protein>
    <submittedName>
        <fullName evidence="3">Uncharacterized protein</fullName>
    </submittedName>
</protein>
<evidence type="ECO:0000313" key="3">
    <source>
        <dbReference type="EMBL" id="TVX88174.1"/>
    </source>
</evidence>
<accession>A0A559IKI7</accession>
<feature type="compositionally biased region" description="Polar residues" evidence="1">
    <location>
        <begin position="228"/>
        <end position="239"/>
    </location>
</feature>
<keyword evidence="2" id="KW-0812">Transmembrane</keyword>
<dbReference type="RefSeq" id="WP_144993152.1">
    <property type="nucleotide sequence ID" value="NZ_VNJK01000003.1"/>
</dbReference>
<dbReference type="OrthoDB" id="2647198at2"/>
<organism evidence="3 4">
    <name type="scientific">Paenibacillus agilis</name>
    <dbReference type="NCBI Taxonomy" id="3020863"/>
    <lineage>
        <taxon>Bacteria</taxon>
        <taxon>Bacillati</taxon>
        <taxon>Bacillota</taxon>
        <taxon>Bacilli</taxon>
        <taxon>Bacillales</taxon>
        <taxon>Paenibacillaceae</taxon>
        <taxon>Paenibacillus</taxon>
    </lineage>
</organism>
<feature type="compositionally biased region" description="Basic and acidic residues" evidence="1">
    <location>
        <begin position="172"/>
        <end position="185"/>
    </location>
</feature>
<name>A0A559IKI7_9BACL</name>
<dbReference type="Proteomes" id="UP000318102">
    <property type="component" value="Unassembled WGS sequence"/>
</dbReference>
<dbReference type="AlphaFoldDB" id="A0A559IKI7"/>
<keyword evidence="2" id="KW-0472">Membrane</keyword>
<feature type="transmembrane region" description="Helical" evidence="2">
    <location>
        <begin position="80"/>
        <end position="98"/>
    </location>
</feature>